<evidence type="ECO:0000313" key="2">
    <source>
        <dbReference type="Proteomes" id="UP000298714"/>
    </source>
</evidence>
<organism evidence="1 2">
    <name type="scientific">Hankyongella ginsenosidimutans</name>
    <dbReference type="NCBI Taxonomy" id="1763828"/>
    <lineage>
        <taxon>Bacteria</taxon>
        <taxon>Pseudomonadati</taxon>
        <taxon>Pseudomonadota</taxon>
        <taxon>Alphaproteobacteria</taxon>
        <taxon>Sphingomonadales</taxon>
        <taxon>Sphingomonadaceae</taxon>
        <taxon>Hankyongella</taxon>
    </lineage>
</organism>
<proteinExistence type="predicted"/>
<gene>
    <name evidence="1" type="ORF">E6W36_14735</name>
</gene>
<dbReference type="Pfam" id="PF11149">
    <property type="entry name" value="DUF2924"/>
    <property type="match status" value="1"/>
</dbReference>
<dbReference type="Proteomes" id="UP000298714">
    <property type="component" value="Chromosome"/>
</dbReference>
<evidence type="ECO:0000313" key="1">
    <source>
        <dbReference type="EMBL" id="QCI80313.1"/>
    </source>
</evidence>
<protein>
    <submittedName>
        <fullName evidence="1">DUF2924 domain-containing protein</fullName>
    </submittedName>
</protein>
<reference evidence="2" key="1">
    <citation type="submission" date="2019-04" db="EMBL/GenBank/DDBJ databases">
        <title>Complete genome sequence of Sphingomonas sp. W1-2-3.</title>
        <authorList>
            <person name="Im W.T."/>
        </authorList>
    </citation>
    <scope>NUCLEOTIDE SEQUENCE [LARGE SCALE GENOMIC DNA]</scope>
    <source>
        <strain evidence="2">W1-2-3</strain>
    </source>
</reference>
<dbReference type="KEGG" id="hgn:E6W36_14735"/>
<dbReference type="EMBL" id="CP039704">
    <property type="protein sequence ID" value="QCI80313.1"/>
    <property type="molecule type" value="Genomic_DNA"/>
</dbReference>
<dbReference type="AlphaFoldDB" id="A0A4D7CAF8"/>
<keyword evidence="2" id="KW-1185">Reference proteome</keyword>
<name>A0A4D7CAF8_9SPHN</name>
<sequence length="127" mass="14425">MQKRRTHNGRLRIGGCRNSSREALLYPRKSDRDGSYDLTSAGLQERGEQDIDLPAHGGVDRNKRGTRFVRTRGGKTWTVEVAEQGYLFEGRRFASLSHITREITDAHWSGPRFFGIHSKRARVIGDA</sequence>
<accession>A0A4D7CAF8</accession>
<dbReference type="InterPro" id="IPR021322">
    <property type="entry name" value="DUF2924"/>
</dbReference>